<keyword evidence="2" id="KW-1185">Reference proteome</keyword>
<reference evidence="1 2" key="1">
    <citation type="journal article" date="2009" name="Nature">
        <title>The Sorghum bicolor genome and the diversification of grasses.</title>
        <authorList>
            <person name="Paterson A.H."/>
            <person name="Bowers J.E."/>
            <person name="Bruggmann R."/>
            <person name="Dubchak I."/>
            <person name="Grimwood J."/>
            <person name="Gundlach H."/>
            <person name="Haberer G."/>
            <person name="Hellsten U."/>
            <person name="Mitros T."/>
            <person name="Poliakov A."/>
            <person name="Schmutz J."/>
            <person name="Spannagl M."/>
            <person name="Tang H."/>
            <person name="Wang X."/>
            <person name="Wicker T."/>
            <person name="Bharti A.K."/>
            <person name="Chapman J."/>
            <person name="Feltus F.A."/>
            <person name="Gowik U."/>
            <person name="Grigoriev I.V."/>
            <person name="Lyons E."/>
            <person name="Maher C.A."/>
            <person name="Martis M."/>
            <person name="Narechania A."/>
            <person name="Otillar R.P."/>
            <person name="Penning B.W."/>
            <person name="Salamov A.A."/>
            <person name="Wang Y."/>
            <person name="Zhang L."/>
            <person name="Carpita N.C."/>
            <person name="Freeling M."/>
            <person name="Gingle A.R."/>
            <person name="Hash C.T."/>
            <person name="Keller B."/>
            <person name="Klein P."/>
            <person name="Kresovich S."/>
            <person name="McCann M.C."/>
            <person name="Ming R."/>
            <person name="Peterson D.G."/>
            <person name="Mehboob-ur-Rahman"/>
            <person name="Ware D."/>
            <person name="Westhoff P."/>
            <person name="Mayer K.F."/>
            <person name="Messing J."/>
            <person name="Rokhsar D.S."/>
        </authorList>
    </citation>
    <scope>NUCLEOTIDE SEQUENCE [LARGE SCALE GENOMIC DNA]</scope>
    <source>
        <strain evidence="2">cv. BTx623</strain>
    </source>
</reference>
<sequence>MAVELHSVWLRHESVRRLLTPLCCACQLSDFGTEISVTRMDRSSSFLEVYIISLERGDGFRFSTQRDACRI</sequence>
<dbReference type="Proteomes" id="UP000000768">
    <property type="component" value="Chromosome 3"/>
</dbReference>
<name>A0A1W0VW92_SORBI</name>
<dbReference type="AlphaFoldDB" id="A0A1W0VW92"/>
<evidence type="ECO:0000313" key="1">
    <source>
        <dbReference type="EMBL" id="OQU86403.1"/>
    </source>
</evidence>
<gene>
    <name evidence="1" type="ORF">SORBI_3003G085566</name>
</gene>
<protein>
    <submittedName>
        <fullName evidence="1">Uncharacterized protein</fullName>
    </submittedName>
</protein>
<evidence type="ECO:0000313" key="2">
    <source>
        <dbReference type="Proteomes" id="UP000000768"/>
    </source>
</evidence>
<dbReference type="Gramene" id="OQU86403">
    <property type="protein sequence ID" value="OQU86403"/>
    <property type="gene ID" value="SORBI_3003G085566"/>
</dbReference>
<proteinExistence type="predicted"/>
<dbReference type="InParanoid" id="A0A1W0VW92"/>
<organism evidence="1 2">
    <name type="scientific">Sorghum bicolor</name>
    <name type="common">Sorghum</name>
    <name type="synonym">Sorghum vulgare</name>
    <dbReference type="NCBI Taxonomy" id="4558"/>
    <lineage>
        <taxon>Eukaryota</taxon>
        <taxon>Viridiplantae</taxon>
        <taxon>Streptophyta</taxon>
        <taxon>Embryophyta</taxon>
        <taxon>Tracheophyta</taxon>
        <taxon>Spermatophyta</taxon>
        <taxon>Magnoliopsida</taxon>
        <taxon>Liliopsida</taxon>
        <taxon>Poales</taxon>
        <taxon>Poaceae</taxon>
        <taxon>PACMAD clade</taxon>
        <taxon>Panicoideae</taxon>
        <taxon>Andropogonodae</taxon>
        <taxon>Andropogoneae</taxon>
        <taxon>Sorghinae</taxon>
        <taxon>Sorghum</taxon>
    </lineage>
</organism>
<accession>A0A1W0VW92</accession>
<reference evidence="2" key="2">
    <citation type="journal article" date="2018" name="Plant J.">
        <title>The Sorghum bicolor reference genome: improved assembly, gene annotations, a transcriptome atlas, and signatures of genome organization.</title>
        <authorList>
            <person name="McCormick R.F."/>
            <person name="Truong S.K."/>
            <person name="Sreedasyam A."/>
            <person name="Jenkins J."/>
            <person name="Shu S."/>
            <person name="Sims D."/>
            <person name="Kennedy M."/>
            <person name="Amirebrahimi M."/>
            <person name="Weers B.D."/>
            <person name="McKinley B."/>
            <person name="Mattison A."/>
            <person name="Morishige D.T."/>
            <person name="Grimwood J."/>
            <person name="Schmutz J."/>
            <person name="Mullet J.E."/>
        </authorList>
    </citation>
    <scope>NUCLEOTIDE SEQUENCE [LARGE SCALE GENOMIC DNA]</scope>
    <source>
        <strain evidence="2">cv. BTx623</strain>
    </source>
</reference>
<dbReference type="EMBL" id="CM000762">
    <property type="protein sequence ID" value="OQU86403.1"/>
    <property type="molecule type" value="Genomic_DNA"/>
</dbReference>